<gene>
    <name evidence="1" type="ORF">GCM10010412_005300</name>
</gene>
<sequence length="99" mass="10998">MYVRTVVAFFNSVFGAVGCDSSMVGRCGRTTARTFRLQQMGDDAGRAAHRSLTDRLAYNERLGYRYSMTWVKTSGGHLGTVYPRHGSVSVRGIPFSRNI</sequence>
<proteinExistence type="predicted"/>
<evidence type="ECO:0000313" key="1">
    <source>
        <dbReference type="EMBL" id="GAA2644152.1"/>
    </source>
</evidence>
<name>A0ABP6DHH5_9ACTN</name>
<dbReference type="Proteomes" id="UP001501666">
    <property type="component" value="Unassembled WGS sequence"/>
</dbReference>
<comment type="caution">
    <text evidence="1">The sequence shown here is derived from an EMBL/GenBank/DDBJ whole genome shotgun (WGS) entry which is preliminary data.</text>
</comment>
<evidence type="ECO:0008006" key="3">
    <source>
        <dbReference type="Google" id="ProtNLM"/>
    </source>
</evidence>
<protein>
    <recommendedName>
        <fullName evidence="3">Secreted protein</fullName>
    </recommendedName>
</protein>
<accession>A0ABP6DHH5</accession>
<dbReference type="PROSITE" id="PS51257">
    <property type="entry name" value="PROKAR_LIPOPROTEIN"/>
    <property type="match status" value="1"/>
</dbReference>
<dbReference type="EMBL" id="BAAATE010000001">
    <property type="protein sequence ID" value="GAA2644152.1"/>
    <property type="molecule type" value="Genomic_DNA"/>
</dbReference>
<organism evidence="1 2">
    <name type="scientific">Nonomuraea recticatena</name>
    <dbReference type="NCBI Taxonomy" id="46178"/>
    <lineage>
        <taxon>Bacteria</taxon>
        <taxon>Bacillati</taxon>
        <taxon>Actinomycetota</taxon>
        <taxon>Actinomycetes</taxon>
        <taxon>Streptosporangiales</taxon>
        <taxon>Streptosporangiaceae</taxon>
        <taxon>Nonomuraea</taxon>
    </lineage>
</organism>
<reference evidence="2" key="1">
    <citation type="journal article" date="2019" name="Int. J. Syst. Evol. Microbiol.">
        <title>The Global Catalogue of Microorganisms (GCM) 10K type strain sequencing project: providing services to taxonomists for standard genome sequencing and annotation.</title>
        <authorList>
            <consortium name="The Broad Institute Genomics Platform"/>
            <consortium name="The Broad Institute Genome Sequencing Center for Infectious Disease"/>
            <person name="Wu L."/>
            <person name="Ma J."/>
        </authorList>
    </citation>
    <scope>NUCLEOTIDE SEQUENCE [LARGE SCALE GENOMIC DNA]</scope>
    <source>
        <strain evidence="2">JCM 6835</strain>
    </source>
</reference>
<keyword evidence="2" id="KW-1185">Reference proteome</keyword>
<evidence type="ECO:0000313" key="2">
    <source>
        <dbReference type="Proteomes" id="UP001501666"/>
    </source>
</evidence>